<dbReference type="Gramene" id="TraesCS7B03G0697000.1">
    <property type="protein sequence ID" value="TraesCS7B03G0697000.1.CDS"/>
    <property type="gene ID" value="TraesCS7B03G0697000"/>
</dbReference>
<dbReference type="Gramene" id="TraesLDM7B03G04171490.1">
    <property type="protein sequence ID" value="TraesLDM7B03G04171490.1"/>
    <property type="gene ID" value="TraesLDM7B03G04171490"/>
</dbReference>
<name>A0A3B6SHL0_WHEAT</name>
<keyword evidence="3" id="KW-0443">Lipid metabolism</keyword>
<dbReference type="InterPro" id="IPR001087">
    <property type="entry name" value="GDSL"/>
</dbReference>
<reference evidence="5" key="1">
    <citation type="submission" date="2018-08" db="EMBL/GenBank/DDBJ databases">
        <authorList>
            <person name="Rossello M."/>
        </authorList>
    </citation>
    <scope>NUCLEOTIDE SEQUENCE [LARGE SCALE GENOMIC DNA]</scope>
    <source>
        <strain evidence="5">cv. Chinese Spring</strain>
    </source>
</reference>
<dbReference type="InterPro" id="IPR051058">
    <property type="entry name" value="GDSL_Est/Lipase"/>
</dbReference>
<organism evidence="5">
    <name type="scientific">Triticum aestivum</name>
    <name type="common">Wheat</name>
    <dbReference type="NCBI Taxonomy" id="4565"/>
    <lineage>
        <taxon>Eukaryota</taxon>
        <taxon>Viridiplantae</taxon>
        <taxon>Streptophyta</taxon>
        <taxon>Embryophyta</taxon>
        <taxon>Tracheophyta</taxon>
        <taxon>Spermatophyta</taxon>
        <taxon>Magnoliopsida</taxon>
        <taxon>Liliopsida</taxon>
        <taxon>Poales</taxon>
        <taxon>Poaceae</taxon>
        <taxon>BOP clade</taxon>
        <taxon>Pooideae</taxon>
        <taxon>Triticodae</taxon>
        <taxon>Triticeae</taxon>
        <taxon>Triticinae</taxon>
        <taxon>Triticum</taxon>
    </lineage>
</organism>
<dbReference type="CDD" id="cd01837">
    <property type="entry name" value="SGNH_plant_lipase_like"/>
    <property type="match status" value="1"/>
</dbReference>
<keyword evidence="6" id="KW-1185">Reference proteome</keyword>
<keyword evidence="3" id="KW-0442">Lipid degradation</keyword>
<dbReference type="OMA" id="YKAIIMQ"/>
<dbReference type="InterPro" id="IPR036514">
    <property type="entry name" value="SGNH_hydro_sf"/>
</dbReference>
<evidence type="ECO:0000256" key="3">
    <source>
        <dbReference type="ARBA" id="ARBA00022963"/>
    </source>
</evidence>
<keyword evidence="4" id="KW-0732">Signal</keyword>
<dbReference type="InterPro" id="IPR035669">
    <property type="entry name" value="SGNH_plant_lipase-like"/>
</dbReference>
<dbReference type="Gene3D" id="3.40.50.1110">
    <property type="entry name" value="SGNH hydrolase"/>
    <property type="match status" value="1"/>
</dbReference>
<dbReference type="Gramene" id="TraesSYM7B03G04217220.1">
    <property type="protein sequence ID" value="TraesSYM7B03G04217220.1"/>
    <property type="gene ID" value="TraesSYM7B03G04217220"/>
</dbReference>
<dbReference type="Gramene" id="TraesROB_scaffold_038105_01G000100.1">
    <property type="protein sequence ID" value="TraesROB_scaffold_038105_01G000100.1"/>
    <property type="gene ID" value="TraesROB_scaffold_038105_01G000100"/>
</dbReference>
<dbReference type="PANTHER" id="PTHR45648">
    <property type="entry name" value="GDSL LIPASE/ACYLHYDROLASE FAMILY PROTEIN (AFU_ORTHOLOGUE AFUA_4G14700)"/>
    <property type="match status" value="1"/>
</dbReference>
<feature type="chain" id="PRO_5017230815" evidence="4">
    <location>
        <begin position="27"/>
        <end position="410"/>
    </location>
</feature>
<dbReference type="Gramene" id="TraesJAG7B03G04150440.1">
    <property type="protein sequence ID" value="TraesJAG7B03G04150440.1"/>
    <property type="gene ID" value="TraesJAG7B03G04150440"/>
</dbReference>
<dbReference type="GO" id="GO:0016042">
    <property type="term" value="P:lipid catabolic process"/>
    <property type="evidence" value="ECO:0007669"/>
    <property type="project" value="UniProtKB-KW"/>
</dbReference>
<evidence type="ECO:0000256" key="4">
    <source>
        <dbReference type="SAM" id="SignalP"/>
    </source>
</evidence>
<dbReference type="PANTHER" id="PTHR45648:SF104">
    <property type="entry name" value="OS02G0292600 PROTEIN"/>
    <property type="match status" value="1"/>
</dbReference>
<accession>A0A3B6SHL0</accession>
<dbReference type="Gramene" id="TraesWEE_scaffold_065689_01G000100.1">
    <property type="protein sequence ID" value="TraesWEE_scaffold_065689_01G000100.1"/>
    <property type="gene ID" value="TraesWEE_scaffold_065689_01G000100"/>
</dbReference>
<protein>
    <submittedName>
        <fullName evidence="5">Uncharacterized protein</fullName>
    </submittedName>
</protein>
<dbReference type="GO" id="GO:0016788">
    <property type="term" value="F:hydrolase activity, acting on ester bonds"/>
    <property type="evidence" value="ECO:0007669"/>
    <property type="project" value="InterPro"/>
</dbReference>
<dbReference type="Pfam" id="PF00657">
    <property type="entry name" value="Lipase_GDSL"/>
    <property type="match status" value="1"/>
</dbReference>
<keyword evidence="2" id="KW-0378">Hydrolase</keyword>
<evidence type="ECO:0000256" key="1">
    <source>
        <dbReference type="ARBA" id="ARBA00008668"/>
    </source>
</evidence>
<comment type="similarity">
    <text evidence="1">Belongs to the 'GDSL' lipolytic enzyme family.</text>
</comment>
<dbReference type="EnsemblPlants" id="TraesCS7B02G253100.1">
    <property type="protein sequence ID" value="TraesCS7B02G253100.1"/>
    <property type="gene ID" value="TraesCS7B02G253100"/>
</dbReference>
<proteinExistence type="inferred from homology"/>
<dbReference type="Gramene" id="TraesCS7B02G253100.1">
    <property type="protein sequence ID" value="TraesCS7B02G253100.1"/>
    <property type="gene ID" value="TraesCS7B02G253100"/>
</dbReference>
<dbReference type="Gramene" id="TraesCAD_scaffold_009595_01G000300.1">
    <property type="protein sequence ID" value="TraesCAD_scaffold_009595_01G000300.1"/>
    <property type="gene ID" value="TraesCAD_scaffold_009595_01G000300"/>
</dbReference>
<dbReference type="STRING" id="4565.A0A3B6SHL0"/>
<dbReference type="AlphaFoldDB" id="A0A3B6SHL0"/>
<sequence length="410" mass="44510">MARWAAAAACALGAALLGMLAFSVSGQSPAPLATADGEGGNSRFTCTDTEKKRPGCTGICPDRCPQSCIALCPSCQTYCPDQVQPVRPALFVFGDGSLDVGNNNYIEPNEVGDPWRANHSYYGIDFPKSEPTGRFSNGFNMADFIAMAMGFEMSPPAYMSLNSPPKIDAGFAGVNYASATAGIWRDSDDGLNIPLTDQIKYFATTIEKMEANRSRQELSKMLSNSLFLISIGTSDLNYMYNIMTRPEPDNKTDIPHLISSYGDSITALYNLGARKFGIINIPTLCTPMGYTCDDLMTSLPKDFNDGIKPLMSGLASNLDGLRYSVADFYAFSDAVSTNPSAYGFVNTGASCCEGPCAPNYRPPCANRMEYWYWDTENPTEQAAKLATTTFLNGTTQFTTPMNFKTLINQK</sequence>
<evidence type="ECO:0000313" key="6">
    <source>
        <dbReference type="Proteomes" id="UP000019116"/>
    </source>
</evidence>
<dbReference type="Gramene" id="TraesRN7B0100700400.1">
    <property type="protein sequence ID" value="TraesRN7B0100700400.1"/>
    <property type="gene ID" value="TraesRN7B0100700400"/>
</dbReference>
<dbReference type="SMR" id="A0A3B6SHL0"/>
<dbReference type="Proteomes" id="UP000019116">
    <property type="component" value="Chromosome 7B"/>
</dbReference>
<evidence type="ECO:0000313" key="5">
    <source>
        <dbReference type="EnsemblPlants" id="TraesCS7B02G253100.1"/>
    </source>
</evidence>
<evidence type="ECO:0000256" key="2">
    <source>
        <dbReference type="ARBA" id="ARBA00022801"/>
    </source>
</evidence>
<dbReference type="Gramene" id="TraesCLE_scaffold_065621_01G000100.1">
    <property type="protein sequence ID" value="TraesCLE_scaffold_065621_01G000100.1"/>
    <property type="gene ID" value="TraesCLE_scaffold_065621_01G000100"/>
</dbReference>
<feature type="signal peptide" evidence="4">
    <location>
        <begin position="1"/>
        <end position="26"/>
    </location>
</feature>
<reference evidence="5" key="2">
    <citation type="submission" date="2018-10" db="UniProtKB">
        <authorList>
            <consortium name="EnsemblPlants"/>
        </authorList>
    </citation>
    <scope>IDENTIFICATION</scope>
</reference>